<evidence type="ECO:0000313" key="2">
    <source>
        <dbReference type="EMBL" id="HIX46845.1"/>
    </source>
</evidence>
<organism evidence="2 3">
    <name type="scientific">Candidatus Borkfalkia faecigallinarum</name>
    <dbReference type="NCBI Taxonomy" id="2838509"/>
    <lineage>
        <taxon>Bacteria</taxon>
        <taxon>Bacillati</taxon>
        <taxon>Bacillota</taxon>
        <taxon>Clostridia</taxon>
        <taxon>Christensenellales</taxon>
        <taxon>Christensenellaceae</taxon>
        <taxon>Candidatus Borkfalkia</taxon>
    </lineage>
</organism>
<reference evidence="2" key="1">
    <citation type="journal article" date="2021" name="PeerJ">
        <title>Extensive microbial diversity within the chicken gut microbiome revealed by metagenomics and culture.</title>
        <authorList>
            <person name="Gilroy R."/>
            <person name="Ravi A."/>
            <person name="Getino M."/>
            <person name="Pursley I."/>
            <person name="Horton D.L."/>
            <person name="Alikhan N.F."/>
            <person name="Baker D."/>
            <person name="Gharbi K."/>
            <person name="Hall N."/>
            <person name="Watson M."/>
            <person name="Adriaenssens E.M."/>
            <person name="Foster-Nyarko E."/>
            <person name="Jarju S."/>
            <person name="Secka A."/>
            <person name="Antonio M."/>
            <person name="Oren A."/>
            <person name="Chaudhuri R.R."/>
            <person name="La Ragione R."/>
            <person name="Hildebrand F."/>
            <person name="Pallen M.J."/>
        </authorList>
    </citation>
    <scope>NUCLEOTIDE SEQUENCE</scope>
    <source>
        <strain evidence="2">26628</strain>
    </source>
</reference>
<dbReference type="AlphaFoldDB" id="A0A9D1VUI7"/>
<keyword evidence="1" id="KW-1133">Transmembrane helix</keyword>
<gene>
    <name evidence="2" type="ORF">H9737_04045</name>
</gene>
<dbReference type="EMBL" id="DXFD01000060">
    <property type="protein sequence ID" value="HIX46845.1"/>
    <property type="molecule type" value="Genomic_DNA"/>
</dbReference>
<reference evidence="2" key="2">
    <citation type="submission" date="2021-04" db="EMBL/GenBank/DDBJ databases">
        <authorList>
            <person name="Gilroy R."/>
        </authorList>
    </citation>
    <scope>NUCLEOTIDE SEQUENCE</scope>
    <source>
        <strain evidence="2">26628</strain>
    </source>
</reference>
<feature type="transmembrane region" description="Helical" evidence="1">
    <location>
        <begin position="44"/>
        <end position="67"/>
    </location>
</feature>
<keyword evidence="1" id="KW-0812">Transmembrane</keyword>
<keyword evidence="1" id="KW-0472">Membrane</keyword>
<protein>
    <recommendedName>
        <fullName evidence="4">PH domain-containing protein</fullName>
    </recommendedName>
</protein>
<name>A0A9D1VUI7_9FIRM</name>
<feature type="transmembrane region" description="Helical" evidence="1">
    <location>
        <begin position="12"/>
        <end position="32"/>
    </location>
</feature>
<evidence type="ECO:0000313" key="3">
    <source>
        <dbReference type="Proteomes" id="UP000824249"/>
    </source>
</evidence>
<evidence type="ECO:0008006" key="4">
    <source>
        <dbReference type="Google" id="ProtNLM"/>
    </source>
</evidence>
<dbReference type="Proteomes" id="UP000824249">
    <property type="component" value="Unassembled WGS sequence"/>
</dbReference>
<comment type="caution">
    <text evidence="2">The sequence shown here is derived from an EMBL/GenBank/DDBJ whole genome shotgun (WGS) entry which is preliminary data.</text>
</comment>
<proteinExistence type="predicted"/>
<sequence length="154" mass="17549">MKSYRFKLSAAATVGCIAGILLGLAGIGVTAFRIWKYGFSSAQLIIQHVVVLLVSALAIALFASILIRSVYKLTDTELILWFGFIKSVYKLSDIESIRLFSKTNKLVLYLKEDKYAVIVVKPEWYRELTKEMIARNKNIRYDVSTSDRDEEDDR</sequence>
<accession>A0A9D1VUI7</accession>
<evidence type="ECO:0000256" key="1">
    <source>
        <dbReference type="SAM" id="Phobius"/>
    </source>
</evidence>